<dbReference type="CDD" id="cd10017">
    <property type="entry name" value="B3_DNA"/>
    <property type="match status" value="1"/>
</dbReference>
<keyword evidence="5" id="KW-0539">Nucleus</keyword>
<dbReference type="Gene3D" id="2.40.330.10">
    <property type="entry name" value="DNA-binding pseudobarrel domain"/>
    <property type="match status" value="2"/>
</dbReference>
<proteinExistence type="predicted"/>
<evidence type="ECO:0000313" key="9">
    <source>
        <dbReference type="Proteomes" id="UP001210211"/>
    </source>
</evidence>
<organism evidence="8 9">
    <name type="scientific">Rhynchospora tenuis</name>
    <dbReference type="NCBI Taxonomy" id="198213"/>
    <lineage>
        <taxon>Eukaryota</taxon>
        <taxon>Viridiplantae</taxon>
        <taxon>Streptophyta</taxon>
        <taxon>Embryophyta</taxon>
        <taxon>Tracheophyta</taxon>
        <taxon>Spermatophyta</taxon>
        <taxon>Magnoliopsida</taxon>
        <taxon>Liliopsida</taxon>
        <taxon>Poales</taxon>
        <taxon>Cyperaceae</taxon>
        <taxon>Cyperoideae</taxon>
        <taxon>Rhynchosporeae</taxon>
        <taxon>Rhynchospora</taxon>
    </lineage>
</organism>
<keyword evidence="2" id="KW-0805">Transcription regulation</keyword>
<dbReference type="GO" id="GO:0005634">
    <property type="term" value="C:nucleus"/>
    <property type="evidence" value="ECO:0007669"/>
    <property type="project" value="UniProtKB-SubCell"/>
</dbReference>
<protein>
    <recommendedName>
        <fullName evidence="7">TF-B3 domain-containing protein</fullName>
    </recommendedName>
</protein>
<dbReference type="Proteomes" id="UP001210211">
    <property type="component" value="Unassembled WGS sequence"/>
</dbReference>
<feature type="region of interest" description="Disordered" evidence="6">
    <location>
        <begin position="128"/>
        <end position="226"/>
    </location>
</feature>
<comment type="subcellular location">
    <subcellularLocation>
        <location evidence="1">Nucleus</location>
    </subcellularLocation>
</comment>
<sequence length="390" mass="44491">MSLGRKETVQEMSTRNTFEVLAQNLINLCPTFVKVLNEDFSSYLRISKENLGKAREAFSDREIMSIVGPNGKYDVSCKISRQAVTLEAGWVEFSKAHHLCYMDKLIFSCVGQGLLFVRIYDKNGKCIGNRSSPGGVEHKSDGGNDKEAQSQCKKPKVVPSSSRLPQNRKGPNKPSEVPSARPKVISISSHLSREKAAEKGQTSGVHKSNDKRKREISDSFDDISEDEMDDLPRTEVRIRKTFRSHRRAVTNVEQQMALKKAAKEFKSSRPHFLKQMKTTNVYRDFFLYIPTKFAISAKLPEKSSKISLRVPDRVEKWKVTCTFKVQNGKQKVWSIMGGWWRFSLDNNLEEGDALVFEMKNDNPTDAENQKIKINVHIFRVIKEIKLLEVL</sequence>
<dbReference type="InterPro" id="IPR003340">
    <property type="entry name" value="B3_DNA-bd"/>
</dbReference>
<evidence type="ECO:0000256" key="5">
    <source>
        <dbReference type="ARBA" id="ARBA00023242"/>
    </source>
</evidence>
<dbReference type="PANTHER" id="PTHR31391">
    <property type="entry name" value="B3 DOMAIN-CONTAINING PROTEIN OS11G0197600-RELATED"/>
    <property type="match status" value="1"/>
</dbReference>
<dbReference type="AlphaFoldDB" id="A0AAD5W9S6"/>
<name>A0AAD5W9S6_9POAL</name>
<dbReference type="PANTHER" id="PTHR31391:SF4">
    <property type="entry name" value="B3 DOMAIN-CONTAINING PROTEIN OS03G0184500"/>
    <property type="match status" value="1"/>
</dbReference>
<evidence type="ECO:0000256" key="1">
    <source>
        <dbReference type="ARBA" id="ARBA00004123"/>
    </source>
</evidence>
<keyword evidence="9" id="KW-1185">Reference proteome</keyword>
<dbReference type="GO" id="GO:0003677">
    <property type="term" value="F:DNA binding"/>
    <property type="evidence" value="ECO:0007669"/>
    <property type="project" value="UniProtKB-KW"/>
</dbReference>
<dbReference type="InterPro" id="IPR015300">
    <property type="entry name" value="DNA-bd_pseudobarrel_sf"/>
</dbReference>
<dbReference type="EMBL" id="JAMRDG010000002">
    <property type="protein sequence ID" value="KAJ3684404.1"/>
    <property type="molecule type" value="Genomic_DNA"/>
</dbReference>
<evidence type="ECO:0000313" key="8">
    <source>
        <dbReference type="EMBL" id="KAJ3684404.1"/>
    </source>
</evidence>
<feature type="compositionally biased region" description="Basic and acidic residues" evidence="6">
    <location>
        <begin position="136"/>
        <end position="148"/>
    </location>
</feature>
<reference evidence="8 9" key="1">
    <citation type="journal article" date="2022" name="Cell">
        <title>Repeat-based holocentromeres influence genome architecture and karyotype evolution.</title>
        <authorList>
            <person name="Hofstatter P.G."/>
            <person name="Thangavel G."/>
            <person name="Lux T."/>
            <person name="Neumann P."/>
            <person name="Vondrak T."/>
            <person name="Novak P."/>
            <person name="Zhang M."/>
            <person name="Costa L."/>
            <person name="Castellani M."/>
            <person name="Scott A."/>
            <person name="Toegelov H."/>
            <person name="Fuchs J."/>
            <person name="Mata-Sucre Y."/>
            <person name="Dias Y."/>
            <person name="Vanzela A.L.L."/>
            <person name="Huettel B."/>
            <person name="Almeida C.C.S."/>
            <person name="Simkova H."/>
            <person name="Souza G."/>
            <person name="Pedrosa-Harand A."/>
            <person name="Macas J."/>
            <person name="Mayer K.F.X."/>
            <person name="Houben A."/>
            <person name="Marques A."/>
        </authorList>
    </citation>
    <scope>NUCLEOTIDE SEQUENCE [LARGE SCALE GENOMIC DNA]</scope>
    <source>
        <strain evidence="8">RhyTen1mFocal</strain>
    </source>
</reference>
<evidence type="ECO:0000259" key="7">
    <source>
        <dbReference type="PROSITE" id="PS50863"/>
    </source>
</evidence>
<accession>A0AAD5W9S6</accession>
<gene>
    <name evidence="8" type="ORF">LUZ61_013568</name>
</gene>
<dbReference type="SUPFAM" id="SSF101936">
    <property type="entry name" value="DNA-binding pseudobarrel domain"/>
    <property type="match status" value="2"/>
</dbReference>
<evidence type="ECO:0000256" key="3">
    <source>
        <dbReference type="ARBA" id="ARBA00023125"/>
    </source>
</evidence>
<evidence type="ECO:0000256" key="2">
    <source>
        <dbReference type="ARBA" id="ARBA00023015"/>
    </source>
</evidence>
<evidence type="ECO:0000256" key="6">
    <source>
        <dbReference type="SAM" id="MobiDB-lite"/>
    </source>
</evidence>
<evidence type="ECO:0000256" key="4">
    <source>
        <dbReference type="ARBA" id="ARBA00023163"/>
    </source>
</evidence>
<comment type="caution">
    <text evidence="8">The sequence shown here is derived from an EMBL/GenBank/DDBJ whole genome shotgun (WGS) entry which is preliminary data.</text>
</comment>
<dbReference type="InterPro" id="IPR044837">
    <property type="entry name" value="REM16-like"/>
</dbReference>
<dbReference type="Pfam" id="PF02362">
    <property type="entry name" value="B3"/>
    <property type="match status" value="1"/>
</dbReference>
<keyword evidence="3" id="KW-0238">DNA-binding</keyword>
<keyword evidence="4" id="KW-0804">Transcription</keyword>
<dbReference type="PROSITE" id="PS50863">
    <property type="entry name" value="B3"/>
    <property type="match status" value="1"/>
</dbReference>
<feature type="domain" description="TF-B3" evidence="7">
    <location>
        <begin position="272"/>
        <end position="381"/>
    </location>
</feature>
<dbReference type="SMART" id="SM01019">
    <property type="entry name" value="B3"/>
    <property type="match status" value="2"/>
</dbReference>